<proteinExistence type="predicted"/>
<organism evidence="1 2">
    <name type="scientific">Gossypium arboreum</name>
    <name type="common">Tree cotton</name>
    <name type="synonym">Gossypium nanking</name>
    <dbReference type="NCBI Taxonomy" id="29729"/>
    <lineage>
        <taxon>Eukaryota</taxon>
        <taxon>Viridiplantae</taxon>
        <taxon>Streptophyta</taxon>
        <taxon>Embryophyta</taxon>
        <taxon>Tracheophyta</taxon>
        <taxon>Spermatophyta</taxon>
        <taxon>Magnoliopsida</taxon>
        <taxon>eudicotyledons</taxon>
        <taxon>Gunneridae</taxon>
        <taxon>Pentapetalae</taxon>
        <taxon>rosids</taxon>
        <taxon>malvids</taxon>
        <taxon>Malvales</taxon>
        <taxon>Malvaceae</taxon>
        <taxon>Malvoideae</taxon>
        <taxon>Gossypium</taxon>
    </lineage>
</organism>
<dbReference type="EMBL" id="JARKNE010000006">
    <property type="protein sequence ID" value="KAK5826389.1"/>
    <property type="molecule type" value="Genomic_DNA"/>
</dbReference>
<sequence>MLVDDGNFLAWKQHVLLMLKTYRLLPFVKGTVTVLPRLISGEDSTPIENMTYAHYEQQGSALSARLLSVVSLSFNNKLIGSS</sequence>
<evidence type="ECO:0008006" key="3">
    <source>
        <dbReference type="Google" id="ProtNLM"/>
    </source>
</evidence>
<name>A0ABR0PQ57_GOSAR</name>
<protein>
    <recommendedName>
        <fullName evidence="3">Retrotransposon Copia-like N-terminal domain-containing protein</fullName>
    </recommendedName>
</protein>
<keyword evidence="2" id="KW-1185">Reference proteome</keyword>
<evidence type="ECO:0000313" key="1">
    <source>
        <dbReference type="EMBL" id="KAK5826389.1"/>
    </source>
</evidence>
<reference evidence="1 2" key="1">
    <citation type="submission" date="2023-03" db="EMBL/GenBank/DDBJ databases">
        <title>WGS of Gossypium arboreum.</title>
        <authorList>
            <person name="Yu D."/>
        </authorList>
    </citation>
    <scope>NUCLEOTIDE SEQUENCE [LARGE SCALE GENOMIC DNA]</scope>
    <source>
        <tissue evidence="1">Leaf</tissue>
    </source>
</reference>
<dbReference type="Proteomes" id="UP001358586">
    <property type="component" value="Chromosome 6"/>
</dbReference>
<gene>
    <name evidence="1" type="ORF">PVK06_021308</name>
</gene>
<accession>A0ABR0PQ57</accession>
<comment type="caution">
    <text evidence="1">The sequence shown here is derived from an EMBL/GenBank/DDBJ whole genome shotgun (WGS) entry which is preliminary data.</text>
</comment>
<evidence type="ECO:0000313" key="2">
    <source>
        <dbReference type="Proteomes" id="UP001358586"/>
    </source>
</evidence>